<organism evidence="1 2">
    <name type="scientific">Xylaria grammica</name>
    <dbReference type="NCBI Taxonomy" id="363999"/>
    <lineage>
        <taxon>Eukaryota</taxon>
        <taxon>Fungi</taxon>
        <taxon>Dikarya</taxon>
        <taxon>Ascomycota</taxon>
        <taxon>Pezizomycotina</taxon>
        <taxon>Sordariomycetes</taxon>
        <taxon>Xylariomycetidae</taxon>
        <taxon>Xylariales</taxon>
        <taxon>Xylariaceae</taxon>
        <taxon>Xylaria</taxon>
    </lineage>
</organism>
<comment type="caution">
    <text evidence="1">The sequence shown here is derived from an EMBL/GenBank/DDBJ whole genome shotgun (WGS) entry which is preliminary data.</text>
</comment>
<keyword evidence="2" id="KW-1185">Reference proteome</keyword>
<dbReference type="STRING" id="363999.A0A439D2N0"/>
<dbReference type="EMBL" id="RYZI01000187">
    <property type="protein sequence ID" value="RWA08702.1"/>
    <property type="molecule type" value="Genomic_DNA"/>
</dbReference>
<accession>A0A439D2N0</accession>
<evidence type="ECO:0000313" key="1">
    <source>
        <dbReference type="EMBL" id="RWA08702.1"/>
    </source>
</evidence>
<evidence type="ECO:0000313" key="2">
    <source>
        <dbReference type="Proteomes" id="UP000286045"/>
    </source>
</evidence>
<dbReference type="Proteomes" id="UP000286045">
    <property type="component" value="Unassembled WGS sequence"/>
</dbReference>
<dbReference type="AlphaFoldDB" id="A0A439D2N0"/>
<gene>
    <name evidence="1" type="ORF">EKO27_g6384</name>
</gene>
<protein>
    <submittedName>
        <fullName evidence="1">Uncharacterized protein</fullName>
    </submittedName>
</protein>
<proteinExistence type="predicted"/>
<feature type="non-terminal residue" evidence="1">
    <location>
        <position position="79"/>
    </location>
</feature>
<reference evidence="1 2" key="1">
    <citation type="submission" date="2018-12" db="EMBL/GenBank/DDBJ databases">
        <title>Draft genome sequence of Xylaria grammica IHI A82.</title>
        <authorList>
            <person name="Buettner E."/>
            <person name="Kellner H."/>
        </authorList>
    </citation>
    <scope>NUCLEOTIDE SEQUENCE [LARGE SCALE GENOMIC DNA]</scope>
    <source>
        <strain evidence="1 2">IHI A82</strain>
    </source>
</reference>
<sequence length="79" mass="8808">MEINFPNLINTALPDRNGGDNTRGRNAIVLSQNAGPNHNEQGFLSTQFPRSARKLFVTAEGDMFDEAALRAWRDEGFEV</sequence>
<name>A0A439D2N0_9PEZI</name>